<name>A0ACC0LKQ5_RHOML</name>
<organism evidence="1 2">
    <name type="scientific">Rhododendron molle</name>
    <name type="common">Chinese azalea</name>
    <name type="synonym">Azalea mollis</name>
    <dbReference type="NCBI Taxonomy" id="49168"/>
    <lineage>
        <taxon>Eukaryota</taxon>
        <taxon>Viridiplantae</taxon>
        <taxon>Streptophyta</taxon>
        <taxon>Embryophyta</taxon>
        <taxon>Tracheophyta</taxon>
        <taxon>Spermatophyta</taxon>
        <taxon>Magnoliopsida</taxon>
        <taxon>eudicotyledons</taxon>
        <taxon>Gunneridae</taxon>
        <taxon>Pentapetalae</taxon>
        <taxon>asterids</taxon>
        <taxon>Ericales</taxon>
        <taxon>Ericaceae</taxon>
        <taxon>Ericoideae</taxon>
        <taxon>Rhodoreae</taxon>
        <taxon>Rhododendron</taxon>
    </lineage>
</organism>
<proteinExistence type="predicted"/>
<sequence length="158" mass="17390">MEKRQITYPVNLEELKDAQNDVVNIAEPRGLRLLRMMQPPGPIERHIRVLSVQLDRGPYGTPGGGLAEGEEAVEDRAVLADVEPLERAHHHHHPTTFDSSTLIKYPSLFTEGRRGPWPYTNVVAVVGDLDEFEAVVLDDDGGGANVEAVLDQLLHGGD</sequence>
<accession>A0ACC0LKQ5</accession>
<dbReference type="EMBL" id="CM046399">
    <property type="protein sequence ID" value="KAI8529331.1"/>
    <property type="molecule type" value="Genomic_DNA"/>
</dbReference>
<evidence type="ECO:0000313" key="2">
    <source>
        <dbReference type="Proteomes" id="UP001062846"/>
    </source>
</evidence>
<dbReference type="Proteomes" id="UP001062846">
    <property type="component" value="Chromosome 12"/>
</dbReference>
<comment type="caution">
    <text evidence="1">The sequence shown here is derived from an EMBL/GenBank/DDBJ whole genome shotgun (WGS) entry which is preliminary data.</text>
</comment>
<reference evidence="1" key="1">
    <citation type="submission" date="2022-02" db="EMBL/GenBank/DDBJ databases">
        <title>Plant Genome Project.</title>
        <authorList>
            <person name="Zhang R.-G."/>
        </authorList>
    </citation>
    <scope>NUCLEOTIDE SEQUENCE</scope>
    <source>
        <strain evidence="1">AT1</strain>
    </source>
</reference>
<protein>
    <submittedName>
        <fullName evidence="1">Uncharacterized protein</fullName>
    </submittedName>
</protein>
<gene>
    <name evidence="1" type="ORF">RHMOL_Rhmol12G0216700</name>
</gene>
<evidence type="ECO:0000313" key="1">
    <source>
        <dbReference type="EMBL" id="KAI8529331.1"/>
    </source>
</evidence>
<keyword evidence="2" id="KW-1185">Reference proteome</keyword>